<organism evidence="9 10">
    <name type="scientific">Subdoligranulum variabile</name>
    <dbReference type="NCBI Taxonomy" id="214851"/>
    <lineage>
        <taxon>Bacteria</taxon>
        <taxon>Bacillati</taxon>
        <taxon>Bacillota</taxon>
        <taxon>Clostridia</taxon>
        <taxon>Eubacteriales</taxon>
        <taxon>Oscillospiraceae</taxon>
        <taxon>Subdoligranulum</taxon>
    </lineage>
</organism>
<dbReference type="Gene3D" id="2.60.120.10">
    <property type="entry name" value="Jelly Rolls"/>
    <property type="match status" value="2"/>
</dbReference>
<dbReference type="GO" id="GO:0008270">
    <property type="term" value="F:zinc ion binding"/>
    <property type="evidence" value="ECO:0007669"/>
    <property type="project" value="InterPro"/>
</dbReference>
<dbReference type="InterPro" id="IPR014710">
    <property type="entry name" value="RmlC-like_jellyroll"/>
</dbReference>
<dbReference type="Pfam" id="PF21621">
    <property type="entry name" value="MPI_cupin_dom"/>
    <property type="match status" value="1"/>
</dbReference>
<proteinExistence type="predicted"/>
<evidence type="ECO:0000256" key="1">
    <source>
        <dbReference type="ARBA" id="ARBA00022723"/>
    </source>
</evidence>
<dbReference type="InterPro" id="IPR014628">
    <property type="entry name" value="Man6P_isomerase_Firm_short"/>
</dbReference>
<evidence type="ECO:0000256" key="4">
    <source>
        <dbReference type="ARBA" id="ARBA00030762"/>
    </source>
</evidence>
<evidence type="ECO:0000313" key="9">
    <source>
        <dbReference type="EMBL" id="HJG27957.1"/>
    </source>
</evidence>
<dbReference type="PIRSF" id="PIRSF036894">
    <property type="entry name" value="PMI_Firm_short"/>
    <property type="match status" value="1"/>
</dbReference>
<protein>
    <recommendedName>
        <fullName evidence="3">Phosphohexomutase</fullName>
    </recommendedName>
    <alternativeName>
        <fullName evidence="4">Phosphomannose isomerase</fullName>
    </alternativeName>
</protein>
<dbReference type="InterPro" id="IPR051804">
    <property type="entry name" value="Carb_Metab_Reg_Kinase/Isom"/>
</dbReference>
<dbReference type="EMBL" id="DYVE01000121">
    <property type="protein sequence ID" value="HJG27957.1"/>
    <property type="molecule type" value="Genomic_DNA"/>
</dbReference>
<keyword evidence="9" id="KW-0413">Isomerase</keyword>
<dbReference type="GO" id="GO:0005975">
    <property type="term" value="P:carbohydrate metabolic process"/>
    <property type="evidence" value="ECO:0007669"/>
    <property type="project" value="InterPro"/>
</dbReference>
<evidence type="ECO:0000259" key="7">
    <source>
        <dbReference type="Pfam" id="PF20511"/>
    </source>
</evidence>
<feature type="binding site" evidence="5">
    <location>
        <position position="116"/>
    </location>
    <ligand>
        <name>Zn(2+)</name>
        <dbReference type="ChEBI" id="CHEBI:29105"/>
    </ligand>
</feature>
<keyword evidence="1 5" id="KW-0479">Metal-binding</keyword>
<dbReference type="AlphaFoldDB" id="A0A921LNN9"/>
<dbReference type="SUPFAM" id="SSF51182">
    <property type="entry name" value="RmlC-like cupins"/>
    <property type="match status" value="1"/>
</dbReference>
<comment type="caution">
    <text evidence="9">The sequence shown here is derived from an EMBL/GenBank/DDBJ whole genome shotgun (WGS) entry which is preliminary data.</text>
</comment>
<evidence type="ECO:0000313" key="10">
    <source>
        <dbReference type="Proteomes" id="UP000782880"/>
    </source>
</evidence>
<dbReference type="CDD" id="cd07010">
    <property type="entry name" value="cupin_PMI_type_I_N_bac"/>
    <property type="match status" value="1"/>
</dbReference>
<feature type="active site" evidence="6">
    <location>
        <position position="194"/>
    </location>
</feature>
<dbReference type="InterPro" id="IPR046457">
    <property type="entry name" value="PMI_typeI_cat"/>
</dbReference>
<feature type="domain" description="Mannose-6-phosphate isomerase cupin" evidence="8">
    <location>
        <begin position="233"/>
        <end position="302"/>
    </location>
</feature>
<gene>
    <name evidence="9" type="ORF">K8V20_04835</name>
</gene>
<feature type="binding site" evidence="5">
    <location>
        <position position="174"/>
    </location>
    <ligand>
        <name>Zn(2+)</name>
        <dbReference type="ChEBI" id="CHEBI:29105"/>
    </ligand>
</feature>
<reference evidence="9" key="2">
    <citation type="submission" date="2021-09" db="EMBL/GenBank/DDBJ databases">
        <authorList>
            <person name="Gilroy R."/>
        </authorList>
    </citation>
    <scope>NUCLEOTIDE SEQUENCE</scope>
    <source>
        <strain evidence="9">ChiBcec21-2208</strain>
    </source>
</reference>
<dbReference type="InterPro" id="IPR049071">
    <property type="entry name" value="MPI_cupin_dom"/>
</dbReference>
<dbReference type="Proteomes" id="UP000782880">
    <property type="component" value="Unassembled WGS sequence"/>
</dbReference>
<evidence type="ECO:0000256" key="3">
    <source>
        <dbReference type="ARBA" id="ARBA00029741"/>
    </source>
</evidence>
<comment type="cofactor">
    <cofactor evidence="5">
        <name>Zn(2+)</name>
        <dbReference type="ChEBI" id="CHEBI:29105"/>
    </cofactor>
    <text evidence="5">Binds 1 zinc ion per subunit.</text>
</comment>
<feature type="binding site" evidence="5">
    <location>
        <position position="99"/>
    </location>
    <ligand>
        <name>Zn(2+)</name>
        <dbReference type="ChEBI" id="CHEBI:29105"/>
    </ligand>
</feature>
<evidence type="ECO:0000259" key="8">
    <source>
        <dbReference type="Pfam" id="PF21621"/>
    </source>
</evidence>
<feature type="domain" description="Phosphomannose isomerase type I catalytic" evidence="7">
    <location>
        <begin position="3"/>
        <end position="105"/>
    </location>
</feature>
<accession>A0A921LNN9</accession>
<dbReference type="InterPro" id="IPR011051">
    <property type="entry name" value="RmlC_Cupin_sf"/>
</dbReference>
<name>A0A921LNN9_9FIRM</name>
<dbReference type="PANTHER" id="PTHR42742:SF3">
    <property type="entry name" value="FRUCTOKINASE"/>
    <property type="match status" value="1"/>
</dbReference>
<dbReference type="Pfam" id="PF20511">
    <property type="entry name" value="PMI_typeI_cat"/>
    <property type="match status" value="1"/>
</dbReference>
<sequence length="306" mass="33573">MAMLKLKPACKDYLWGGDKLRTDFGIESDLHPLAEAWVLSCHPDGPSVIVGGPHDGKTLADYLAEQGRGILGTDCEKFEDFPILTKFIDAKGNLSIQVHPSNEYALEHEHQYGKTEMWYILDCEPGAFLYYGFDHEISHEEFERRIKDNTLTEVLNAAPVHKGDVFFIPSGTLHAICQGIVIAEIQQNSNVTYRVYDYGRVGADGKPRALHIPQALAVTELKPPKEHDFGGHLAQCDYFTVDVHQNDFAGTAGAESFVSLLIVDGEGTVTCGGETMPVKKGDSVFIPANSGDFAVTGTLQTLCTRV</sequence>
<evidence type="ECO:0000256" key="5">
    <source>
        <dbReference type="PIRSR" id="PIRSR036894-1"/>
    </source>
</evidence>
<dbReference type="PANTHER" id="PTHR42742">
    <property type="entry name" value="TRANSCRIPTIONAL REPRESSOR MPRA"/>
    <property type="match status" value="1"/>
</dbReference>
<keyword evidence="2 5" id="KW-0862">Zinc</keyword>
<evidence type="ECO:0000256" key="6">
    <source>
        <dbReference type="PIRSR" id="PIRSR036894-2"/>
    </source>
</evidence>
<evidence type="ECO:0000256" key="2">
    <source>
        <dbReference type="ARBA" id="ARBA00022833"/>
    </source>
</evidence>
<reference evidence="9" key="1">
    <citation type="journal article" date="2021" name="PeerJ">
        <title>Extensive microbial diversity within the chicken gut microbiome revealed by metagenomics and culture.</title>
        <authorList>
            <person name="Gilroy R."/>
            <person name="Ravi A."/>
            <person name="Getino M."/>
            <person name="Pursley I."/>
            <person name="Horton D.L."/>
            <person name="Alikhan N.F."/>
            <person name="Baker D."/>
            <person name="Gharbi K."/>
            <person name="Hall N."/>
            <person name="Watson M."/>
            <person name="Adriaenssens E.M."/>
            <person name="Foster-Nyarko E."/>
            <person name="Jarju S."/>
            <person name="Secka A."/>
            <person name="Antonio M."/>
            <person name="Oren A."/>
            <person name="Chaudhuri R.R."/>
            <person name="La Ragione R."/>
            <person name="Hildebrand F."/>
            <person name="Pallen M.J."/>
        </authorList>
    </citation>
    <scope>NUCLEOTIDE SEQUENCE</scope>
    <source>
        <strain evidence="9">ChiBcec21-2208</strain>
    </source>
</reference>
<dbReference type="GO" id="GO:0004476">
    <property type="term" value="F:mannose-6-phosphate isomerase activity"/>
    <property type="evidence" value="ECO:0007669"/>
    <property type="project" value="InterPro"/>
</dbReference>